<dbReference type="RefSeq" id="WP_379928482.1">
    <property type="nucleotide sequence ID" value="NZ_JBHUMM010000008.1"/>
</dbReference>
<dbReference type="EMBL" id="JBHUMM010000008">
    <property type="protein sequence ID" value="MFD2671053.1"/>
    <property type="molecule type" value="Genomic_DNA"/>
</dbReference>
<proteinExistence type="predicted"/>
<dbReference type="PANTHER" id="PTHR43479">
    <property type="entry name" value="ACREF/ENVCD OPERON REPRESSOR-RELATED"/>
    <property type="match status" value="1"/>
</dbReference>
<name>A0ABW5R833_9BACL</name>
<dbReference type="InterPro" id="IPR009057">
    <property type="entry name" value="Homeodomain-like_sf"/>
</dbReference>
<evidence type="ECO:0000256" key="2">
    <source>
        <dbReference type="PROSITE-ProRule" id="PRU00335"/>
    </source>
</evidence>
<evidence type="ECO:0000259" key="3">
    <source>
        <dbReference type="PROSITE" id="PS50977"/>
    </source>
</evidence>
<dbReference type="PRINTS" id="PR00455">
    <property type="entry name" value="HTHTETR"/>
</dbReference>
<dbReference type="Pfam" id="PF00440">
    <property type="entry name" value="TetR_N"/>
    <property type="match status" value="1"/>
</dbReference>
<dbReference type="InterPro" id="IPR050624">
    <property type="entry name" value="HTH-type_Tx_Regulator"/>
</dbReference>
<comment type="caution">
    <text evidence="4">The sequence shown here is derived from an EMBL/GenBank/DDBJ whole genome shotgun (WGS) entry which is preliminary data.</text>
</comment>
<dbReference type="PROSITE" id="PS50977">
    <property type="entry name" value="HTH_TETR_2"/>
    <property type="match status" value="1"/>
</dbReference>
<organism evidence="4 5">
    <name type="scientific">Marinicrinis sediminis</name>
    <dbReference type="NCBI Taxonomy" id="1652465"/>
    <lineage>
        <taxon>Bacteria</taxon>
        <taxon>Bacillati</taxon>
        <taxon>Bacillota</taxon>
        <taxon>Bacilli</taxon>
        <taxon>Bacillales</taxon>
        <taxon>Paenibacillaceae</taxon>
    </lineage>
</organism>
<dbReference type="Gene3D" id="1.10.10.60">
    <property type="entry name" value="Homeodomain-like"/>
    <property type="match status" value="1"/>
</dbReference>
<dbReference type="InterPro" id="IPR036271">
    <property type="entry name" value="Tet_transcr_reg_TetR-rel_C_sf"/>
</dbReference>
<dbReference type="InterPro" id="IPR001647">
    <property type="entry name" value="HTH_TetR"/>
</dbReference>
<gene>
    <name evidence="4" type="ORF">ACFSUC_05490</name>
</gene>
<evidence type="ECO:0000313" key="4">
    <source>
        <dbReference type="EMBL" id="MFD2671053.1"/>
    </source>
</evidence>
<feature type="domain" description="HTH tetR-type" evidence="3">
    <location>
        <begin position="10"/>
        <end position="70"/>
    </location>
</feature>
<evidence type="ECO:0000313" key="5">
    <source>
        <dbReference type="Proteomes" id="UP001597497"/>
    </source>
</evidence>
<keyword evidence="1 2" id="KW-0238">DNA-binding</keyword>
<dbReference type="SUPFAM" id="SSF48498">
    <property type="entry name" value="Tetracyclin repressor-like, C-terminal domain"/>
    <property type="match status" value="1"/>
</dbReference>
<dbReference type="PROSITE" id="PS01081">
    <property type="entry name" value="HTH_TETR_1"/>
    <property type="match status" value="1"/>
</dbReference>
<protein>
    <submittedName>
        <fullName evidence="4">TetR/AcrR family transcriptional regulator</fullName>
    </submittedName>
</protein>
<sequence>MYEAFEKLPEEKRNRILAVCIEAFAETGYEKTSTDMITKRAGISKGILFHYFKNKKNLYVYVIKHVHQFLAHRILSAIEQVQSADFFDRIKEVILIKQRIQFEHLQETKLVTHALLHPPHAVREEMLQLLQQNKDLYGPPFLAKMLDASLLKEHVSPDRVLNLTMIVLEQVTQQYLKLLENNELSMEAVQEQLIPELDAYMDMIRYGVYQEPRSPGPAAPRL</sequence>
<evidence type="ECO:0000256" key="1">
    <source>
        <dbReference type="ARBA" id="ARBA00023125"/>
    </source>
</evidence>
<dbReference type="Proteomes" id="UP001597497">
    <property type="component" value="Unassembled WGS sequence"/>
</dbReference>
<dbReference type="PANTHER" id="PTHR43479:SF11">
    <property type="entry name" value="ACREF_ENVCD OPERON REPRESSOR-RELATED"/>
    <property type="match status" value="1"/>
</dbReference>
<dbReference type="Gene3D" id="1.10.357.10">
    <property type="entry name" value="Tetracycline Repressor, domain 2"/>
    <property type="match status" value="1"/>
</dbReference>
<accession>A0ABW5R833</accession>
<dbReference type="InterPro" id="IPR023772">
    <property type="entry name" value="DNA-bd_HTH_TetR-type_CS"/>
</dbReference>
<keyword evidence="5" id="KW-1185">Reference proteome</keyword>
<feature type="DNA-binding region" description="H-T-H motif" evidence="2">
    <location>
        <begin position="33"/>
        <end position="52"/>
    </location>
</feature>
<reference evidence="5" key="1">
    <citation type="journal article" date="2019" name="Int. J. Syst. Evol. Microbiol.">
        <title>The Global Catalogue of Microorganisms (GCM) 10K type strain sequencing project: providing services to taxonomists for standard genome sequencing and annotation.</title>
        <authorList>
            <consortium name="The Broad Institute Genomics Platform"/>
            <consortium name="The Broad Institute Genome Sequencing Center for Infectious Disease"/>
            <person name="Wu L."/>
            <person name="Ma J."/>
        </authorList>
    </citation>
    <scope>NUCLEOTIDE SEQUENCE [LARGE SCALE GENOMIC DNA]</scope>
    <source>
        <strain evidence="5">KCTC 33676</strain>
    </source>
</reference>
<dbReference type="SUPFAM" id="SSF46689">
    <property type="entry name" value="Homeodomain-like"/>
    <property type="match status" value="1"/>
</dbReference>